<evidence type="ECO:0000259" key="2">
    <source>
        <dbReference type="Pfam" id="PF13191"/>
    </source>
</evidence>
<evidence type="ECO:0000313" key="3">
    <source>
        <dbReference type="EMBL" id="NKE56618.1"/>
    </source>
</evidence>
<feature type="compositionally biased region" description="Basic residues" evidence="1">
    <location>
        <begin position="116"/>
        <end position="127"/>
    </location>
</feature>
<proteinExistence type="predicted"/>
<dbReference type="InterPro" id="IPR041664">
    <property type="entry name" value="AAA_16"/>
</dbReference>
<organism evidence="3 4">
    <name type="scientific">Lentzea indica</name>
    <dbReference type="NCBI Taxonomy" id="2604800"/>
    <lineage>
        <taxon>Bacteria</taxon>
        <taxon>Bacillati</taxon>
        <taxon>Actinomycetota</taxon>
        <taxon>Actinomycetes</taxon>
        <taxon>Pseudonocardiales</taxon>
        <taxon>Pseudonocardiaceae</taxon>
        <taxon>Lentzea</taxon>
    </lineage>
</organism>
<dbReference type="EMBL" id="VSRL01000016">
    <property type="protein sequence ID" value="NKE56618.1"/>
    <property type="molecule type" value="Genomic_DNA"/>
</dbReference>
<feature type="compositionally biased region" description="Basic and acidic residues" evidence="1">
    <location>
        <begin position="133"/>
        <end position="145"/>
    </location>
</feature>
<dbReference type="Proteomes" id="UP001515943">
    <property type="component" value="Unassembled WGS sequence"/>
</dbReference>
<name>A0ABX1FCH0_9PSEU</name>
<reference evidence="3 4" key="1">
    <citation type="submission" date="2019-08" db="EMBL/GenBank/DDBJ databases">
        <title>Lentzea from Indian Himalayas.</title>
        <authorList>
            <person name="Mandal S."/>
            <person name="Mallick Gupta A."/>
            <person name="Maiti P.K."/>
            <person name="Sarkar J."/>
            <person name="Mandal S."/>
        </authorList>
    </citation>
    <scope>NUCLEOTIDE SEQUENCE [LARGE SCALE GENOMIC DNA]</scope>
    <source>
        <strain evidence="3 4">PSKA42</strain>
    </source>
</reference>
<dbReference type="Pfam" id="PF13191">
    <property type="entry name" value="AAA_16"/>
    <property type="match status" value="1"/>
</dbReference>
<accession>A0ABX1FCH0</accession>
<comment type="caution">
    <text evidence="3">The sequence shown here is derived from an EMBL/GenBank/DDBJ whole genome shotgun (WGS) entry which is preliminary data.</text>
</comment>
<evidence type="ECO:0000256" key="1">
    <source>
        <dbReference type="SAM" id="MobiDB-lite"/>
    </source>
</evidence>
<keyword evidence="3" id="KW-0547">Nucleotide-binding</keyword>
<dbReference type="GO" id="GO:0005524">
    <property type="term" value="F:ATP binding"/>
    <property type="evidence" value="ECO:0007669"/>
    <property type="project" value="UniProtKB-KW"/>
</dbReference>
<dbReference type="SUPFAM" id="SSF52540">
    <property type="entry name" value="P-loop containing nucleoside triphosphate hydrolases"/>
    <property type="match status" value="1"/>
</dbReference>
<keyword evidence="4" id="KW-1185">Reference proteome</keyword>
<gene>
    <name evidence="3" type="ORF">FXN61_07140</name>
</gene>
<keyword evidence="3" id="KW-0067">ATP-binding</keyword>
<dbReference type="RefSeq" id="WP_167971471.1">
    <property type="nucleotide sequence ID" value="NZ_VSRL01000016.1"/>
</dbReference>
<evidence type="ECO:0000313" key="4">
    <source>
        <dbReference type="Proteomes" id="UP001515943"/>
    </source>
</evidence>
<dbReference type="InterPro" id="IPR027417">
    <property type="entry name" value="P-loop_NTPase"/>
</dbReference>
<sequence>MVAPLRPGLVGTVVREAGGLLVGRDREIAVLTDALGGGARSCVVHGATGMGKSALLSVASSIAVRSGLRPARGLRALSGVDRHTVLVVDDAEQLSAEETERLSRFRGAVVVGRRLRPGHVRGGRRRAGPGAADRGRVGGRDDPAPGRRRGLA</sequence>
<feature type="region of interest" description="Disordered" evidence="1">
    <location>
        <begin position="116"/>
        <end position="152"/>
    </location>
</feature>
<protein>
    <submittedName>
        <fullName evidence="3">ATP-binding protein</fullName>
    </submittedName>
</protein>
<feature type="domain" description="Orc1-like AAA ATPase" evidence="2">
    <location>
        <begin position="21"/>
        <end position="64"/>
    </location>
</feature>